<dbReference type="EMBL" id="CP036291">
    <property type="protein sequence ID" value="QDU90547.1"/>
    <property type="molecule type" value="Genomic_DNA"/>
</dbReference>
<evidence type="ECO:0000256" key="2">
    <source>
        <dbReference type="ARBA" id="ARBA00022840"/>
    </source>
</evidence>
<dbReference type="PANTHER" id="PTHR39206:SF1">
    <property type="entry name" value="SLL8004 PROTEIN"/>
    <property type="match status" value="1"/>
</dbReference>
<evidence type="ECO:0000256" key="1">
    <source>
        <dbReference type="ARBA" id="ARBA00022741"/>
    </source>
</evidence>
<dbReference type="KEGG" id="pnd:Pla175_39540"/>
<dbReference type="InterPro" id="IPR010488">
    <property type="entry name" value="Zeta_toxin_domain"/>
</dbReference>
<dbReference type="InterPro" id="IPR027417">
    <property type="entry name" value="P-loop_NTPase"/>
</dbReference>
<dbReference type="Pfam" id="PF06414">
    <property type="entry name" value="Zeta_toxin"/>
    <property type="match status" value="1"/>
</dbReference>
<dbReference type="PANTHER" id="PTHR39206">
    <property type="entry name" value="SLL8004 PROTEIN"/>
    <property type="match status" value="1"/>
</dbReference>
<keyword evidence="5" id="KW-1185">Reference proteome</keyword>
<dbReference type="GO" id="GO:0005524">
    <property type="term" value="F:ATP binding"/>
    <property type="evidence" value="ECO:0007669"/>
    <property type="project" value="UniProtKB-KW"/>
</dbReference>
<keyword evidence="1" id="KW-0547">Nucleotide-binding</keyword>
<evidence type="ECO:0000313" key="5">
    <source>
        <dbReference type="Proteomes" id="UP000317429"/>
    </source>
</evidence>
<reference evidence="4 5" key="1">
    <citation type="submission" date="2019-02" db="EMBL/GenBank/DDBJ databases">
        <title>Deep-cultivation of Planctomycetes and their phenomic and genomic characterization uncovers novel biology.</title>
        <authorList>
            <person name="Wiegand S."/>
            <person name="Jogler M."/>
            <person name="Boedeker C."/>
            <person name="Pinto D."/>
            <person name="Vollmers J."/>
            <person name="Rivas-Marin E."/>
            <person name="Kohn T."/>
            <person name="Peeters S.H."/>
            <person name="Heuer A."/>
            <person name="Rast P."/>
            <person name="Oberbeckmann S."/>
            <person name="Bunk B."/>
            <person name="Jeske O."/>
            <person name="Meyerdierks A."/>
            <person name="Storesund J.E."/>
            <person name="Kallscheuer N."/>
            <person name="Luecker S."/>
            <person name="Lage O.M."/>
            <person name="Pohl T."/>
            <person name="Merkel B.J."/>
            <person name="Hornburger P."/>
            <person name="Mueller R.-W."/>
            <person name="Bruemmer F."/>
            <person name="Labrenz M."/>
            <person name="Spormann A.M."/>
            <person name="Op den Camp H."/>
            <person name="Overmann J."/>
            <person name="Amann R."/>
            <person name="Jetten M.S.M."/>
            <person name="Mascher T."/>
            <person name="Medema M.H."/>
            <person name="Devos D.P."/>
            <person name="Kaster A.-K."/>
            <person name="Ovreas L."/>
            <person name="Rohde M."/>
            <person name="Galperin M.Y."/>
            <person name="Jogler C."/>
        </authorList>
    </citation>
    <scope>NUCLEOTIDE SEQUENCE [LARGE SCALE GENOMIC DNA]</scope>
    <source>
        <strain evidence="4 5">Pla175</strain>
    </source>
</reference>
<gene>
    <name evidence="4" type="ORF">Pla175_39540</name>
</gene>
<accession>A0A518DGE7</accession>
<evidence type="ECO:0000259" key="3">
    <source>
        <dbReference type="Pfam" id="PF06414"/>
    </source>
</evidence>
<organism evidence="4 5">
    <name type="scientific">Pirellulimonas nuda</name>
    <dbReference type="NCBI Taxonomy" id="2528009"/>
    <lineage>
        <taxon>Bacteria</taxon>
        <taxon>Pseudomonadati</taxon>
        <taxon>Planctomycetota</taxon>
        <taxon>Planctomycetia</taxon>
        <taxon>Pirellulales</taxon>
        <taxon>Lacipirellulaceae</taxon>
        <taxon>Pirellulimonas</taxon>
    </lineage>
</organism>
<feature type="domain" description="Zeta toxin" evidence="3">
    <location>
        <begin position="4"/>
        <end position="142"/>
    </location>
</feature>
<dbReference type="SUPFAM" id="SSF52540">
    <property type="entry name" value="P-loop containing nucleoside triphosphate hydrolases"/>
    <property type="match status" value="1"/>
</dbReference>
<protein>
    <submittedName>
        <fullName evidence="4">Zeta toxin</fullName>
    </submittedName>
</protein>
<dbReference type="GO" id="GO:0016301">
    <property type="term" value="F:kinase activity"/>
    <property type="evidence" value="ECO:0007669"/>
    <property type="project" value="InterPro"/>
</dbReference>
<dbReference type="Gene3D" id="3.40.50.300">
    <property type="entry name" value="P-loop containing nucleotide triphosphate hydrolases"/>
    <property type="match status" value="1"/>
</dbReference>
<dbReference type="OrthoDB" id="9791543at2"/>
<dbReference type="AlphaFoldDB" id="A0A518DGE7"/>
<proteinExistence type="predicted"/>
<evidence type="ECO:0000313" key="4">
    <source>
        <dbReference type="EMBL" id="QDU90547.1"/>
    </source>
</evidence>
<keyword evidence="2" id="KW-0067">ATP-binding</keyword>
<dbReference type="RefSeq" id="WP_145289254.1">
    <property type="nucleotide sequence ID" value="NZ_CP036291.1"/>
</dbReference>
<sequence>MNDAPRITVVGGPNGAGKTTFVRAYLEEYPEPYLSADAIAAELRPEAVEEVAVAAGRLFVERLAELIGLRSSFIVESTLSGKSLAANLKAARKVGYRVSMVMVYVDSADASLQRVKERHRKGGHNVPEEDVRRRFSRTLKNFWNLYRPLADEWKLYRNALNSPQLVASGEQDKLTPVNDAELARYFTLAEVVEHE</sequence>
<dbReference type="Proteomes" id="UP000317429">
    <property type="component" value="Chromosome"/>
</dbReference>
<name>A0A518DGE7_9BACT</name>